<name>A0A1G6HHV5_9GAMM</name>
<keyword evidence="3" id="KW-0804">Transcription</keyword>
<dbReference type="STRING" id="1219383.SAMN05421733_1066"/>
<evidence type="ECO:0000256" key="3">
    <source>
        <dbReference type="ARBA" id="ARBA00023163"/>
    </source>
</evidence>
<dbReference type="InterPro" id="IPR050204">
    <property type="entry name" value="AraC_XylS_family_regulators"/>
</dbReference>
<evidence type="ECO:0000256" key="1">
    <source>
        <dbReference type="ARBA" id="ARBA00023015"/>
    </source>
</evidence>
<reference evidence="6" key="1">
    <citation type="submission" date="2016-09" db="EMBL/GenBank/DDBJ databases">
        <authorList>
            <person name="Varghese N."/>
            <person name="Submissions S."/>
        </authorList>
    </citation>
    <scope>NUCLEOTIDE SEQUENCE [LARGE SCALE GENOMIC DNA]</scope>
    <source>
        <strain evidence="6">ANC 4422</strain>
    </source>
</reference>
<evidence type="ECO:0000256" key="2">
    <source>
        <dbReference type="ARBA" id="ARBA00023125"/>
    </source>
</evidence>
<dbReference type="PANTHER" id="PTHR46796:SF6">
    <property type="entry name" value="ARAC SUBFAMILY"/>
    <property type="match status" value="1"/>
</dbReference>
<protein>
    <submittedName>
        <fullName evidence="5">AraC family transcriptional regulator</fullName>
    </submittedName>
</protein>
<dbReference type="GO" id="GO:0043565">
    <property type="term" value="F:sequence-specific DNA binding"/>
    <property type="evidence" value="ECO:0007669"/>
    <property type="project" value="InterPro"/>
</dbReference>
<dbReference type="InterPro" id="IPR020449">
    <property type="entry name" value="Tscrpt_reg_AraC-type_HTH"/>
</dbReference>
<dbReference type="EMBL" id="FMYL01000006">
    <property type="protein sequence ID" value="SDB93812.1"/>
    <property type="molecule type" value="Genomic_DNA"/>
</dbReference>
<dbReference type="SMART" id="SM00342">
    <property type="entry name" value="HTH_ARAC"/>
    <property type="match status" value="1"/>
</dbReference>
<feature type="domain" description="HTH araC/xylS-type" evidence="4">
    <location>
        <begin position="188"/>
        <end position="286"/>
    </location>
</feature>
<dbReference type="PROSITE" id="PS01124">
    <property type="entry name" value="HTH_ARAC_FAMILY_2"/>
    <property type="match status" value="1"/>
</dbReference>
<dbReference type="RefSeq" id="WP_092748061.1">
    <property type="nucleotide sequence ID" value="NZ_FMYL01000006.1"/>
</dbReference>
<dbReference type="InterPro" id="IPR018062">
    <property type="entry name" value="HTH_AraC-typ_CS"/>
</dbReference>
<dbReference type="SUPFAM" id="SSF46689">
    <property type="entry name" value="Homeodomain-like"/>
    <property type="match status" value="2"/>
</dbReference>
<keyword evidence="2" id="KW-0238">DNA-binding</keyword>
<evidence type="ECO:0000259" key="4">
    <source>
        <dbReference type="PROSITE" id="PS01124"/>
    </source>
</evidence>
<proteinExistence type="predicted"/>
<organism evidence="5 6">
    <name type="scientific">Acinetobacter boissieri</name>
    <dbReference type="NCBI Taxonomy" id="1219383"/>
    <lineage>
        <taxon>Bacteria</taxon>
        <taxon>Pseudomonadati</taxon>
        <taxon>Pseudomonadota</taxon>
        <taxon>Gammaproteobacteria</taxon>
        <taxon>Moraxellales</taxon>
        <taxon>Moraxellaceae</taxon>
        <taxon>Acinetobacter</taxon>
    </lineage>
</organism>
<evidence type="ECO:0000313" key="6">
    <source>
        <dbReference type="Proteomes" id="UP000242501"/>
    </source>
</evidence>
<dbReference type="Gene3D" id="1.10.10.60">
    <property type="entry name" value="Homeodomain-like"/>
    <property type="match status" value="1"/>
</dbReference>
<dbReference type="PANTHER" id="PTHR46796">
    <property type="entry name" value="HTH-TYPE TRANSCRIPTIONAL ACTIVATOR RHAS-RELATED"/>
    <property type="match status" value="1"/>
</dbReference>
<dbReference type="InterPro" id="IPR018060">
    <property type="entry name" value="HTH_AraC"/>
</dbReference>
<keyword evidence="1" id="KW-0805">Transcription regulation</keyword>
<evidence type="ECO:0000313" key="5">
    <source>
        <dbReference type="EMBL" id="SDB93812.1"/>
    </source>
</evidence>
<dbReference type="InterPro" id="IPR009057">
    <property type="entry name" value="Homeodomain-like_sf"/>
</dbReference>
<dbReference type="PRINTS" id="PR00032">
    <property type="entry name" value="HTHARAC"/>
</dbReference>
<dbReference type="Proteomes" id="UP000242501">
    <property type="component" value="Unassembled WGS sequence"/>
</dbReference>
<keyword evidence="6" id="KW-1185">Reference proteome</keyword>
<sequence length="291" mass="34204">MSYQTLDHLQRFNAQLINTVKIGSGMQLAHWSNHQDRIQVCSDHHTLSLYIKGGYETYRKTRHGWQNGGAPDRFCLMPQHTESTWDIRGDLSFVHLYYTQQHIERIITQIWDKEPRQVMLNEQSFMFDEKIMLLYQHYIIHNDWQQHENQLEMSTAATLLLMQIIKKYSNICWDTPQIKGGLSRSQRQYIIEWVDHHLDIALTLSDLAQAIGLSEYHFAHLFTASMGIAPHQYVMQQRLKKSHTDILINNQTLTDIALNYGFSSSSHFSYRFKKFFGYTPSSLRSLKTDTS</sequence>
<dbReference type="PROSITE" id="PS00041">
    <property type="entry name" value="HTH_ARAC_FAMILY_1"/>
    <property type="match status" value="1"/>
</dbReference>
<gene>
    <name evidence="5" type="ORF">SAMN05421733_1066</name>
</gene>
<dbReference type="OrthoDB" id="5622169at2"/>
<dbReference type="AlphaFoldDB" id="A0A1G6HHV5"/>
<dbReference type="GO" id="GO:0003700">
    <property type="term" value="F:DNA-binding transcription factor activity"/>
    <property type="evidence" value="ECO:0007669"/>
    <property type="project" value="InterPro"/>
</dbReference>
<dbReference type="Pfam" id="PF12833">
    <property type="entry name" value="HTH_18"/>
    <property type="match status" value="1"/>
</dbReference>
<accession>A0A1G6HHV5</accession>